<protein>
    <recommendedName>
        <fullName evidence="1">Reverse transcriptase domain-containing protein</fullName>
    </recommendedName>
</protein>
<reference evidence="2 3" key="1">
    <citation type="journal article" date="2021" name="Plant Biotechnol. J.">
        <title>Multi-omics assisted identification of the key and species-specific regulatory components of drought-tolerant mechanisms in Gossypium stocksii.</title>
        <authorList>
            <person name="Yu D."/>
            <person name="Ke L."/>
            <person name="Zhang D."/>
            <person name="Wu Y."/>
            <person name="Sun Y."/>
            <person name="Mei J."/>
            <person name="Sun J."/>
            <person name="Sun Y."/>
        </authorList>
    </citation>
    <scope>NUCLEOTIDE SEQUENCE [LARGE SCALE GENOMIC DNA]</scope>
    <source>
        <strain evidence="3">cv. E1</strain>
        <tissue evidence="2">Leaf</tissue>
    </source>
</reference>
<dbReference type="InterPro" id="IPR052343">
    <property type="entry name" value="Retrotransposon-Effector_Assoc"/>
</dbReference>
<gene>
    <name evidence="2" type="ORF">J1N35_028887</name>
</gene>
<dbReference type="PANTHER" id="PTHR46890:SF48">
    <property type="entry name" value="RNA-DIRECTED DNA POLYMERASE"/>
    <property type="match status" value="1"/>
</dbReference>
<dbReference type="EMBL" id="JAIQCV010000009">
    <property type="protein sequence ID" value="KAH1063900.1"/>
    <property type="molecule type" value="Genomic_DNA"/>
</dbReference>
<dbReference type="Proteomes" id="UP000828251">
    <property type="component" value="Unassembled WGS sequence"/>
</dbReference>
<name>A0A9D3UWV4_9ROSI</name>
<keyword evidence="3" id="KW-1185">Reference proteome</keyword>
<dbReference type="Pfam" id="PF00078">
    <property type="entry name" value="RVT_1"/>
    <property type="match status" value="1"/>
</dbReference>
<dbReference type="InterPro" id="IPR043502">
    <property type="entry name" value="DNA/RNA_pol_sf"/>
</dbReference>
<accession>A0A9D3UWV4</accession>
<evidence type="ECO:0000313" key="2">
    <source>
        <dbReference type="EMBL" id="KAH1063900.1"/>
    </source>
</evidence>
<sequence>MGHLLSDIESTISSSINDVLLLPFKREEVWVALQGMGLTKAPGPDRFPALFFQKYWHIVGKYIVDHCLGILNKNKEIKSLNITDIVVIPKVPNPTKLTNFRPISLCTVMYKIVTKTIANRLQEVLERCINKAQSAFIPGRLISDNVLIALNYCTR</sequence>
<dbReference type="AlphaFoldDB" id="A0A9D3UWV4"/>
<evidence type="ECO:0000259" key="1">
    <source>
        <dbReference type="Pfam" id="PF00078"/>
    </source>
</evidence>
<organism evidence="2 3">
    <name type="scientific">Gossypium stocksii</name>
    <dbReference type="NCBI Taxonomy" id="47602"/>
    <lineage>
        <taxon>Eukaryota</taxon>
        <taxon>Viridiplantae</taxon>
        <taxon>Streptophyta</taxon>
        <taxon>Embryophyta</taxon>
        <taxon>Tracheophyta</taxon>
        <taxon>Spermatophyta</taxon>
        <taxon>Magnoliopsida</taxon>
        <taxon>eudicotyledons</taxon>
        <taxon>Gunneridae</taxon>
        <taxon>Pentapetalae</taxon>
        <taxon>rosids</taxon>
        <taxon>malvids</taxon>
        <taxon>Malvales</taxon>
        <taxon>Malvaceae</taxon>
        <taxon>Malvoideae</taxon>
        <taxon>Gossypium</taxon>
    </lineage>
</organism>
<dbReference type="PANTHER" id="PTHR46890">
    <property type="entry name" value="NON-LTR RETROLELEMENT REVERSE TRANSCRIPTASE-LIKE PROTEIN-RELATED"/>
    <property type="match status" value="1"/>
</dbReference>
<dbReference type="InterPro" id="IPR000477">
    <property type="entry name" value="RT_dom"/>
</dbReference>
<comment type="caution">
    <text evidence="2">The sequence shown here is derived from an EMBL/GenBank/DDBJ whole genome shotgun (WGS) entry which is preliminary data.</text>
</comment>
<proteinExistence type="predicted"/>
<feature type="domain" description="Reverse transcriptase" evidence="1">
    <location>
        <begin position="92"/>
        <end position="144"/>
    </location>
</feature>
<evidence type="ECO:0000313" key="3">
    <source>
        <dbReference type="Proteomes" id="UP000828251"/>
    </source>
</evidence>
<dbReference type="SUPFAM" id="SSF56672">
    <property type="entry name" value="DNA/RNA polymerases"/>
    <property type="match status" value="1"/>
</dbReference>
<dbReference type="OrthoDB" id="997823at2759"/>